<dbReference type="RefSeq" id="WP_141138347.1">
    <property type="nucleotide sequence ID" value="NZ_FXXQ01000032.1"/>
</dbReference>
<organism evidence="1 2">
    <name type="scientific">Boseongicola aestuarii</name>
    <dbReference type="NCBI Taxonomy" id="1470561"/>
    <lineage>
        <taxon>Bacteria</taxon>
        <taxon>Pseudomonadati</taxon>
        <taxon>Pseudomonadota</taxon>
        <taxon>Alphaproteobacteria</taxon>
        <taxon>Rhodobacterales</taxon>
        <taxon>Paracoccaceae</taxon>
        <taxon>Boseongicola</taxon>
    </lineage>
</organism>
<dbReference type="EMBL" id="FXXQ01000032">
    <property type="protein sequence ID" value="SMX25818.1"/>
    <property type="molecule type" value="Genomic_DNA"/>
</dbReference>
<sequence>MARPDSGFPGNALGTGKAVFTENFPPTEVPVGVPVAEAPPSDVGVPPVDPATGLPLLPVEAVLDTLSSPNDFPGQVPDDILDDLLF</sequence>
<protein>
    <submittedName>
        <fullName evidence="1">Uncharacterized protein</fullName>
    </submittedName>
</protein>
<evidence type="ECO:0000313" key="2">
    <source>
        <dbReference type="Proteomes" id="UP000201838"/>
    </source>
</evidence>
<name>A0A238J541_9RHOB</name>
<gene>
    <name evidence="1" type="ORF">BOA8489_03963</name>
</gene>
<accession>A0A238J541</accession>
<proteinExistence type="predicted"/>
<keyword evidence="2" id="KW-1185">Reference proteome</keyword>
<dbReference type="AlphaFoldDB" id="A0A238J541"/>
<dbReference type="Proteomes" id="UP000201838">
    <property type="component" value="Unassembled WGS sequence"/>
</dbReference>
<evidence type="ECO:0000313" key="1">
    <source>
        <dbReference type="EMBL" id="SMX25818.1"/>
    </source>
</evidence>
<reference evidence="1 2" key="1">
    <citation type="submission" date="2017-05" db="EMBL/GenBank/DDBJ databases">
        <authorList>
            <person name="Song R."/>
            <person name="Chenine A.L."/>
            <person name="Ruprecht R.M."/>
        </authorList>
    </citation>
    <scope>NUCLEOTIDE SEQUENCE [LARGE SCALE GENOMIC DNA]</scope>
    <source>
        <strain evidence="1 2">CECT 8489</strain>
    </source>
</reference>